<evidence type="ECO:0000313" key="3">
    <source>
        <dbReference type="EMBL" id="KAF5180369.1"/>
    </source>
</evidence>
<evidence type="ECO:0000256" key="1">
    <source>
        <dbReference type="ARBA" id="ARBA00005536"/>
    </source>
</evidence>
<dbReference type="OrthoDB" id="29853at2759"/>
<feature type="region of interest" description="Disordered" evidence="2">
    <location>
        <begin position="274"/>
        <end position="311"/>
    </location>
</feature>
<feature type="compositionally biased region" description="Low complexity" evidence="2">
    <location>
        <begin position="374"/>
        <end position="383"/>
    </location>
</feature>
<dbReference type="InterPro" id="IPR005061">
    <property type="entry name" value="Ist1"/>
</dbReference>
<comment type="similarity">
    <text evidence="1">Belongs to the IST1 family.</text>
</comment>
<dbReference type="PANTHER" id="PTHR12161:SF16">
    <property type="entry name" value="REGULATOR OF VPS4 ACTIVITY IN THE MVB PATHWAY PROTEIN"/>
    <property type="match status" value="1"/>
</dbReference>
<dbReference type="EMBL" id="JABWDY010037538">
    <property type="protein sequence ID" value="KAF5180369.1"/>
    <property type="molecule type" value="Genomic_DNA"/>
</dbReference>
<evidence type="ECO:0000313" key="4">
    <source>
        <dbReference type="Proteomes" id="UP000554482"/>
    </source>
</evidence>
<name>A0A7J6V5L9_THATH</name>
<accession>A0A7J6V5L9</accession>
<sequence length="481" mass="53480">MDALLRRNFKTSKFKSLVNLAISRLAVLKNQRQVRCSQARSDTSQLLNLGHQERALLRVELVIKEQNMLDAFLMMERYCHELIERVILIENNKECPDELKEAISSLIFAASRCGDFPELQEIRSVFASRFGKDFVSRAAELRNNCGVNPKILQKLSTRHPSSESRMKVLQEIATENGVTLQLQEEVSQTTKDNLDSTQKQNQPKIDASSNINDAKDGDQTDKLIKKMDQVEQDEENSGSLRRRTRYSDVASAAQAAFESAAYAAAAARAAVELSRSDSPDNYPNNHSSPASQKQNKSGDDDGSSRSRQSRLGNHVVGATFGEFEHSTDGLGFENIHSAENSSSDSESEELQQNHDKFQPEDFSGRTHTQNLERSLSASSSYSAGNAMEETKISSPGLVESKLPGNVVFDESDDDIGNEYTAIPWSNVYGLSVDEKSRLSIQSSPKTIQNNTISKSGEGVRLKRLNIERRPVSVRTRQGNGR</sequence>
<feature type="region of interest" description="Disordered" evidence="2">
    <location>
        <begin position="183"/>
        <end position="219"/>
    </location>
</feature>
<dbReference type="PANTHER" id="PTHR12161">
    <property type="entry name" value="IST1 FAMILY MEMBER"/>
    <property type="match status" value="1"/>
</dbReference>
<dbReference type="Gene3D" id="1.20.1260.60">
    <property type="entry name" value="Vacuolar protein sorting-associated protein Ist1"/>
    <property type="match status" value="1"/>
</dbReference>
<dbReference type="Proteomes" id="UP000554482">
    <property type="component" value="Unassembled WGS sequence"/>
</dbReference>
<feature type="compositionally biased region" description="Basic and acidic residues" evidence="2">
    <location>
        <begin position="351"/>
        <end position="364"/>
    </location>
</feature>
<dbReference type="GO" id="GO:0015031">
    <property type="term" value="P:protein transport"/>
    <property type="evidence" value="ECO:0007669"/>
    <property type="project" value="InterPro"/>
</dbReference>
<feature type="compositionally biased region" description="Basic and acidic residues" evidence="2">
    <location>
        <begin position="460"/>
        <end position="470"/>
    </location>
</feature>
<keyword evidence="4" id="KW-1185">Reference proteome</keyword>
<protein>
    <submittedName>
        <fullName evidence="3">Ist1-like protein</fullName>
    </submittedName>
</protein>
<organism evidence="3 4">
    <name type="scientific">Thalictrum thalictroides</name>
    <name type="common">Rue-anemone</name>
    <name type="synonym">Anemone thalictroides</name>
    <dbReference type="NCBI Taxonomy" id="46969"/>
    <lineage>
        <taxon>Eukaryota</taxon>
        <taxon>Viridiplantae</taxon>
        <taxon>Streptophyta</taxon>
        <taxon>Embryophyta</taxon>
        <taxon>Tracheophyta</taxon>
        <taxon>Spermatophyta</taxon>
        <taxon>Magnoliopsida</taxon>
        <taxon>Ranunculales</taxon>
        <taxon>Ranunculaceae</taxon>
        <taxon>Thalictroideae</taxon>
        <taxon>Thalictrum</taxon>
    </lineage>
</organism>
<dbReference type="FunFam" id="1.20.1260.60:FF:000002">
    <property type="entry name" value="Vacuolar protein sorting-associated protein IST1"/>
    <property type="match status" value="1"/>
</dbReference>
<feature type="region of interest" description="Disordered" evidence="2">
    <location>
        <begin position="460"/>
        <end position="481"/>
    </location>
</feature>
<comment type="caution">
    <text evidence="3">The sequence shown here is derived from an EMBL/GenBank/DDBJ whole genome shotgun (WGS) entry which is preliminary data.</text>
</comment>
<feature type="compositionally biased region" description="Polar residues" evidence="2">
    <location>
        <begin position="279"/>
        <end position="295"/>
    </location>
</feature>
<evidence type="ECO:0000256" key="2">
    <source>
        <dbReference type="SAM" id="MobiDB-lite"/>
    </source>
</evidence>
<feature type="compositionally biased region" description="Polar residues" evidence="2">
    <location>
        <begin position="183"/>
        <end position="212"/>
    </location>
</feature>
<dbReference type="Pfam" id="PF03398">
    <property type="entry name" value="Ist1"/>
    <property type="match status" value="1"/>
</dbReference>
<reference evidence="3 4" key="1">
    <citation type="submission" date="2020-06" db="EMBL/GenBank/DDBJ databases">
        <title>Transcriptomic and genomic resources for Thalictrum thalictroides and T. hernandezii: Facilitating candidate gene discovery in an emerging model plant lineage.</title>
        <authorList>
            <person name="Arias T."/>
            <person name="Riano-Pachon D.M."/>
            <person name="Di Stilio V.S."/>
        </authorList>
    </citation>
    <scope>NUCLEOTIDE SEQUENCE [LARGE SCALE GENOMIC DNA]</scope>
    <source>
        <strain evidence="4">cv. WT478/WT964</strain>
        <tissue evidence="3">Leaves</tissue>
    </source>
</reference>
<feature type="region of interest" description="Disordered" evidence="2">
    <location>
        <begin position="227"/>
        <end position="246"/>
    </location>
</feature>
<gene>
    <name evidence="3" type="ORF">FRX31_030046</name>
</gene>
<dbReference type="AlphaFoldDB" id="A0A7J6V5L9"/>
<feature type="region of interest" description="Disordered" evidence="2">
    <location>
        <begin position="327"/>
        <end position="396"/>
    </location>
</feature>
<proteinExistence type="inferred from homology"/>
<dbReference type="InterPro" id="IPR042277">
    <property type="entry name" value="IST1-like"/>
</dbReference>